<dbReference type="GO" id="GO:0030313">
    <property type="term" value="C:cell envelope"/>
    <property type="evidence" value="ECO:0007669"/>
    <property type="project" value="UniProtKB-SubCell"/>
</dbReference>
<dbReference type="Gene3D" id="2.70.98.70">
    <property type="match status" value="1"/>
</dbReference>
<comment type="subcellular location">
    <subcellularLocation>
        <location evidence="1">Cell envelope</location>
    </subcellularLocation>
</comment>
<dbReference type="HOGENOM" id="CLU_288656_0_0_10"/>
<evidence type="ECO:0000256" key="2">
    <source>
        <dbReference type="SAM" id="SignalP"/>
    </source>
</evidence>
<dbReference type="RefSeq" id="WP_012780508.1">
    <property type="nucleotide sequence ID" value="NC_013061.1"/>
</dbReference>
<dbReference type="STRING" id="485917.Phep_0331"/>
<accession>C6XZ73</accession>
<evidence type="ECO:0000313" key="4">
    <source>
        <dbReference type="EMBL" id="ACU02555.1"/>
    </source>
</evidence>
<dbReference type="Gene3D" id="1.50.10.100">
    <property type="entry name" value="Chondroitin AC/alginate lyase"/>
    <property type="match status" value="1"/>
</dbReference>
<name>C6XZ73_PEDHD</name>
<evidence type="ECO:0000256" key="1">
    <source>
        <dbReference type="ARBA" id="ARBA00004196"/>
    </source>
</evidence>
<dbReference type="Pfam" id="PF07940">
    <property type="entry name" value="Hepar_II_III_C"/>
    <property type="match status" value="1"/>
</dbReference>
<dbReference type="Proteomes" id="UP000000852">
    <property type="component" value="Chromosome"/>
</dbReference>
<dbReference type="GO" id="GO:0016829">
    <property type="term" value="F:lyase activity"/>
    <property type="evidence" value="ECO:0007669"/>
    <property type="project" value="InterPro"/>
</dbReference>
<gene>
    <name evidence="4" type="ordered locus">Phep_0331</name>
</gene>
<dbReference type="InterPro" id="IPR008929">
    <property type="entry name" value="Chondroitin_lyas"/>
</dbReference>
<sequence>MKLKFSLIHVFMVLMLLGHTNAHAGRIYGGFYTAEKIANVRSNCNRYDWAAKQRDRFIAQAKYWLAKDDETLWAMVPGQDLPRCIDVTFDRLTEGPKFLGCLKCGHNISKYGNYPYNPEFEQKPWKLTCPSCGTVFPTNDFGKYYKSAIDEHGLFNPASGDKSLLYNLEHPDPKDPLHKYGVDDGFGYVNENGRSYRFIGYYTWKYWDHINAGLNALANAFLYTGDQRYAHKAAILLDRIADVYPDMDWAPYSKKGWYHSDGGTNRGKIEGAIWETGTVQGFADAYDKILSGTVNDASLYSFLKKQSLKYKLPGAKGTRDLFVKNVDDGILRTAFKGVLSKQIWGNQGMHQLTVARCAVALNTAPETTEWLDWLFTHDGGNIPGLMIRNLDRDGTTDEGAPGYTYMWGNLIAKLGVLLADYKSYTKHDIFAEYPQFNATFMAAYRMSVLGISIPNIGDAGATGTVTNSYIDPNFIALGYFYTRDPQMAIAAYRANGNSVKGLGMDIYSKDPESLSREIKSVAEKNPANDGRGGLMSGFGLASLEIGKGTSGIALASNFGRSIKHAHPDMLNFDLLAYGNWLAPDHGYPEYATKWPSNNEWTGSTLSHNLVFVNGLPQKEVWGGHTRMFKQLKGFGAFELDGKKAYPDVKEYSRTMLLIEGPDTGNAYAIDIFRVLGGHDHLYSFHGPPGTISTEGLKLKPQQGGTYAGTEVAKGTLAKGFPIGYSHLYNVKRDTIPPPQFMLDWKVEDGYRNVKATDHLHLRMYALNQVDDVALADGDPPQNKTGNPKTLGYVLMHRAAPALNSNFVNLIEPYKQNPFIKSVKRLDEGKNMQVSLKIEHVNGEIDYILYNPDSTQTMQTADGLKMDGTLGYVRQKGGKPVEGILLNGKRLSYANMNLIAAGPIRGKVVKMNRELKGGGWLLVDQQLPVDGSLNGSQLMVSTEGKRDACYSIVGIERQGNLTRVYCGPITFVNDYKGENYKEGLMYDFEEGAAFTITSHKIWKQKI</sequence>
<dbReference type="EMBL" id="CP001681">
    <property type="protein sequence ID" value="ACU02555.1"/>
    <property type="molecule type" value="Genomic_DNA"/>
</dbReference>
<evidence type="ECO:0000313" key="5">
    <source>
        <dbReference type="Proteomes" id="UP000000852"/>
    </source>
</evidence>
<reference evidence="4 5" key="1">
    <citation type="journal article" date="2009" name="Stand. Genomic Sci.">
        <title>Complete genome sequence of Pedobacter heparinus type strain (HIM 762-3).</title>
        <authorList>
            <person name="Han C."/>
            <person name="Spring S."/>
            <person name="Lapidus A."/>
            <person name="Del Rio T.G."/>
            <person name="Tice H."/>
            <person name="Copeland A."/>
            <person name="Cheng J.F."/>
            <person name="Lucas S."/>
            <person name="Chen F."/>
            <person name="Nolan M."/>
            <person name="Bruce D."/>
            <person name="Goodwin L."/>
            <person name="Pitluck S."/>
            <person name="Ivanova N."/>
            <person name="Mavromatis K."/>
            <person name="Mikhailova N."/>
            <person name="Pati A."/>
            <person name="Chen A."/>
            <person name="Palaniappan K."/>
            <person name="Land M."/>
            <person name="Hauser L."/>
            <person name="Chang Y.J."/>
            <person name="Jeffries C.C."/>
            <person name="Saunders E."/>
            <person name="Chertkov O."/>
            <person name="Brettin T."/>
            <person name="Goker M."/>
            <person name="Rohde M."/>
            <person name="Bristow J."/>
            <person name="Eisen J.A."/>
            <person name="Markowitz V."/>
            <person name="Hugenholtz P."/>
            <person name="Kyrpides N.C."/>
            <person name="Klenk H.P."/>
            <person name="Detter J.C."/>
        </authorList>
    </citation>
    <scope>NUCLEOTIDE SEQUENCE [LARGE SCALE GENOMIC DNA]</scope>
    <source>
        <strain evidence="5">ATCC 13125 / DSM 2366 / CIP 104194 / JCM 7457 / NBRC 12017 / NCIMB 9290 / NRRL B-14731 / HIM 762-3</strain>
    </source>
</reference>
<proteinExistence type="predicted"/>
<dbReference type="KEGG" id="phe:Phep_0331"/>
<feature type="signal peptide" evidence="2">
    <location>
        <begin position="1"/>
        <end position="24"/>
    </location>
</feature>
<protein>
    <submittedName>
        <fullName evidence="4">Heparinase II/III family protein</fullName>
    </submittedName>
</protein>
<evidence type="ECO:0000259" key="3">
    <source>
        <dbReference type="Pfam" id="PF07940"/>
    </source>
</evidence>
<feature type="chain" id="PRO_5002973462" evidence="2">
    <location>
        <begin position="25"/>
        <end position="1005"/>
    </location>
</feature>
<dbReference type="eggNOG" id="ENOG503152Q">
    <property type="taxonomic scope" value="Bacteria"/>
</dbReference>
<feature type="domain" description="Heparinase II/III-like C-terminal" evidence="3">
    <location>
        <begin position="561"/>
        <end position="624"/>
    </location>
</feature>
<dbReference type="AlphaFoldDB" id="C6XZ73"/>
<keyword evidence="5" id="KW-1185">Reference proteome</keyword>
<dbReference type="InterPro" id="IPR012480">
    <property type="entry name" value="Hepar_II_III_C"/>
</dbReference>
<dbReference type="OrthoDB" id="227957at2"/>
<keyword evidence="2" id="KW-0732">Signal</keyword>
<organism evidence="4 5">
    <name type="scientific">Pedobacter heparinus (strain ATCC 13125 / DSM 2366 / CIP 104194 / JCM 7457 / NBRC 12017 / NCIMB 9290 / NRRL B-14731 / HIM 762-3)</name>
    <dbReference type="NCBI Taxonomy" id="485917"/>
    <lineage>
        <taxon>Bacteria</taxon>
        <taxon>Pseudomonadati</taxon>
        <taxon>Bacteroidota</taxon>
        <taxon>Sphingobacteriia</taxon>
        <taxon>Sphingobacteriales</taxon>
        <taxon>Sphingobacteriaceae</taxon>
        <taxon>Pedobacter</taxon>
    </lineage>
</organism>
<dbReference type="SUPFAM" id="SSF48230">
    <property type="entry name" value="Chondroitin AC/alginate lyase"/>
    <property type="match status" value="1"/>
</dbReference>